<sequence length="384" mass="42482">MALTFDEIPQDTLNPGGYLEYDQSLAGALVDPARILLVGTKLAAGTQAVNAITRISTAADAAAKFGVSSILESCISYALKVSNGAELYAVAVDNLATANEAVDPDIDGLIDAMGDDRYDFVMLPYHDAETLNAIGDEIDRRWNAMVARKTRVFCVVPLGYDAALALAATLNNKLLHLIPMGDAATAEPAHVWNTVLTCVMADRLQNDPAAPETDIVLPYITPPAVEFTSRQRKDFINNGVGTWRTNVDKVQVSYLVTTYRINPQGAHDSAYRDIQVCEILNKWRTYCLYQCMKTFAGYKVAKDAKLYGAGQKILDPDELAGFLQTLYLTYAMREKGWFQDFERYRTTLIVEIDPDNQDRINYSGIPTLIGQFRVLAGKDRFVTY</sequence>
<dbReference type="Proteomes" id="UP000192491">
    <property type="component" value="Unassembled WGS sequence"/>
</dbReference>
<evidence type="ECO:0008006" key="3">
    <source>
        <dbReference type="Google" id="ProtNLM"/>
    </source>
</evidence>
<protein>
    <recommendedName>
        <fullName evidence="3">Phage tail protein</fullName>
    </recommendedName>
</protein>
<evidence type="ECO:0000313" key="1">
    <source>
        <dbReference type="EMBL" id="OQX10866.1"/>
    </source>
</evidence>
<dbReference type="EMBL" id="MTEJ01000102">
    <property type="protein sequence ID" value="OQX10866.1"/>
    <property type="molecule type" value="Genomic_DNA"/>
</dbReference>
<dbReference type="AlphaFoldDB" id="A0A1Y1QPM6"/>
<organism evidence="1 2">
    <name type="scientific">Thiothrix lacustris</name>
    <dbReference type="NCBI Taxonomy" id="525917"/>
    <lineage>
        <taxon>Bacteria</taxon>
        <taxon>Pseudomonadati</taxon>
        <taxon>Pseudomonadota</taxon>
        <taxon>Gammaproteobacteria</taxon>
        <taxon>Thiotrichales</taxon>
        <taxon>Thiotrichaceae</taxon>
        <taxon>Thiothrix</taxon>
    </lineage>
</organism>
<evidence type="ECO:0000313" key="2">
    <source>
        <dbReference type="Proteomes" id="UP000192491"/>
    </source>
</evidence>
<gene>
    <name evidence="1" type="ORF">BWK73_19100</name>
</gene>
<name>A0A1Y1QPM6_9GAMM</name>
<accession>A0A1Y1QPM6</accession>
<reference evidence="1 2" key="1">
    <citation type="submission" date="2017-01" db="EMBL/GenBank/DDBJ databases">
        <title>Novel large sulfur bacteria in the metagenomes of groundwater-fed chemosynthetic microbial mats in the Lake Huron basin.</title>
        <authorList>
            <person name="Sharrar A.M."/>
            <person name="Flood B.E."/>
            <person name="Bailey J.V."/>
            <person name="Jones D.S."/>
            <person name="Biddanda B."/>
            <person name="Ruberg S.A."/>
            <person name="Marcus D.N."/>
            <person name="Dick G.J."/>
        </authorList>
    </citation>
    <scope>NUCLEOTIDE SEQUENCE [LARGE SCALE GENOMIC DNA]</scope>
    <source>
        <strain evidence="1">A8</strain>
    </source>
</reference>
<comment type="caution">
    <text evidence="1">The sequence shown here is derived from an EMBL/GenBank/DDBJ whole genome shotgun (WGS) entry which is preliminary data.</text>
</comment>
<proteinExistence type="predicted"/>